<dbReference type="EMBL" id="POUD01000199">
    <property type="protein sequence ID" value="PZG12043.1"/>
    <property type="molecule type" value="Genomic_DNA"/>
</dbReference>
<name>A0A2W2DN32_9ACTN</name>
<sequence length="199" mass="20818">MTTLAALAGLAFAPPATADRPPAPGPVRAGAADPDPSGGLLGRDPWWGAESSPLMRPERAVRYWTPGKQAKASPVDLPRSAPSPHGGARSARPYSVPTAKRLTPGGDDNGYARVPRPYTGAANSRISGRLFFVNAFGQGDSCSASVVRSATGLLIVTAAHCVYGVPPGSVVGRWHSNFAFVPAYDGRAESVRRREPYGR</sequence>
<feature type="region of interest" description="Disordered" evidence="1">
    <location>
        <begin position="1"/>
        <end position="116"/>
    </location>
</feature>
<dbReference type="InterPro" id="IPR043504">
    <property type="entry name" value="Peptidase_S1_PA_chymotrypsin"/>
</dbReference>
<evidence type="ECO:0000313" key="4">
    <source>
        <dbReference type="Proteomes" id="UP000249304"/>
    </source>
</evidence>
<gene>
    <name evidence="3" type="ORF">C1J01_33850</name>
</gene>
<feature type="signal peptide" evidence="2">
    <location>
        <begin position="1"/>
        <end position="18"/>
    </location>
</feature>
<comment type="caution">
    <text evidence="3">The sequence shown here is derived from an EMBL/GenBank/DDBJ whole genome shotgun (WGS) entry which is preliminary data.</text>
</comment>
<dbReference type="AlphaFoldDB" id="A0A2W2DN32"/>
<organism evidence="3 4">
    <name type="scientific">Nonomuraea aridisoli</name>
    <dbReference type="NCBI Taxonomy" id="2070368"/>
    <lineage>
        <taxon>Bacteria</taxon>
        <taxon>Bacillati</taxon>
        <taxon>Actinomycetota</taxon>
        <taxon>Actinomycetes</taxon>
        <taxon>Streptosporangiales</taxon>
        <taxon>Streptosporangiaceae</taxon>
        <taxon>Nonomuraea</taxon>
    </lineage>
</organism>
<evidence type="ECO:0008006" key="5">
    <source>
        <dbReference type="Google" id="ProtNLM"/>
    </source>
</evidence>
<proteinExistence type="predicted"/>
<dbReference type="Gene3D" id="2.40.10.10">
    <property type="entry name" value="Trypsin-like serine proteases"/>
    <property type="match status" value="1"/>
</dbReference>
<protein>
    <recommendedName>
        <fullName evidence="5">Trypsin-like serine protease</fullName>
    </recommendedName>
</protein>
<feature type="compositionally biased region" description="Low complexity" evidence="1">
    <location>
        <begin position="1"/>
        <end position="36"/>
    </location>
</feature>
<dbReference type="SUPFAM" id="SSF50494">
    <property type="entry name" value="Trypsin-like serine proteases"/>
    <property type="match status" value="1"/>
</dbReference>
<accession>A0A2W2DN32</accession>
<evidence type="ECO:0000256" key="1">
    <source>
        <dbReference type="SAM" id="MobiDB-lite"/>
    </source>
</evidence>
<evidence type="ECO:0000256" key="2">
    <source>
        <dbReference type="SAM" id="SignalP"/>
    </source>
</evidence>
<dbReference type="Proteomes" id="UP000249304">
    <property type="component" value="Unassembled WGS sequence"/>
</dbReference>
<evidence type="ECO:0000313" key="3">
    <source>
        <dbReference type="EMBL" id="PZG12043.1"/>
    </source>
</evidence>
<keyword evidence="2" id="KW-0732">Signal</keyword>
<reference evidence="3 4" key="1">
    <citation type="submission" date="2018-01" db="EMBL/GenBank/DDBJ databases">
        <title>Draft genome sequence of Nonomuraea sp. KC333.</title>
        <authorList>
            <person name="Sahin N."/>
            <person name="Saygin H."/>
            <person name="Ay H."/>
        </authorList>
    </citation>
    <scope>NUCLEOTIDE SEQUENCE [LARGE SCALE GENOMIC DNA]</scope>
    <source>
        <strain evidence="3 4">KC333</strain>
    </source>
</reference>
<dbReference type="InterPro" id="IPR009003">
    <property type="entry name" value="Peptidase_S1_PA"/>
</dbReference>
<keyword evidence="4" id="KW-1185">Reference proteome</keyword>
<feature type="non-terminal residue" evidence="3">
    <location>
        <position position="199"/>
    </location>
</feature>
<feature type="chain" id="PRO_5015995910" description="Trypsin-like serine protease" evidence="2">
    <location>
        <begin position="19"/>
        <end position="199"/>
    </location>
</feature>